<dbReference type="AlphaFoldDB" id="A0A2J7TF48"/>
<dbReference type="SUPFAM" id="SSF55961">
    <property type="entry name" value="Bet v1-like"/>
    <property type="match status" value="1"/>
</dbReference>
<feature type="chain" id="PRO_5014319645" evidence="1">
    <location>
        <begin position="22"/>
        <end position="157"/>
    </location>
</feature>
<dbReference type="PANTHER" id="PTHR39332:SF7">
    <property type="entry name" value="SRPBCC FAMILY PROTEIN"/>
    <property type="match status" value="1"/>
</dbReference>
<keyword evidence="1" id="KW-0732">Signal</keyword>
<protein>
    <submittedName>
        <fullName evidence="2">MxaD protein</fullName>
    </submittedName>
</protein>
<feature type="signal peptide" evidence="1">
    <location>
        <begin position="1"/>
        <end position="21"/>
    </location>
</feature>
<evidence type="ECO:0000313" key="2">
    <source>
        <dbReference type="EMBL" id="PNG25401.1"/>
    </source>
</evidence>
<proteinExistence type="predicted"/>
<dbReference type="EMBL" id="PDZR01000016">
    <property type="protein sequence ID" value="PNG25401.1"/>
    <property type="molecule type" value="Genomic_DNA"/>
</dbReference>
<gene>
    <name evidence="2" type="ORF">CR492_13820</name>
</gene>
<sequence length="157" mass="16636">MVKTLILAAALTAAGALPALAVDVSRSAEIKAPAATVWSAIGDFCGIANWHPAIEKCEISTKDGVQMRTLTLKGGGTIVEQQQDRNDDDLNYRYIIVESPLPVEDYVSTIEVEPIETGSKVTWSGTFKAKGVDDAKAAEVIAGIYEAGLKGITDKAK</sequence>
<evidence type="ECO:0000313" key="3">
    <source>
        <dbReference type="Proteomes" id="UP000236286"/>
    </source>
</evidence>
<organism evidence="2 3">
    <name type="scientific">Methylocella silvestris</name>
    <dbReference type="NCBI Taxonomy" id="199596"/>
    <lineage>
        <taxon>Bacteria</taxon>
        <taxon>Pseudomonadati</taxon>
        <taxon>Pseudomonadota</taxon>
        <taxon>Alphaproteobacteria</taxon>
        <taxon>Hyphomicrobiales</taxon>
        <taxon>Beijerinckiaceae</taxon>
        <taxon>Methylocella</taxon>
    </lineage>
</organism>
<dbReference type="CDD" id="cd07821">
    <property type="entry name" value="PYR_PYL_RCAR_like"/>
    <property type="match status" value="1"/>
</dbReference>
<reference evidence="2 3" key="1">
    <citation type="submission" date="2017-10" db="EMBL/GenBank/DDBJ databases">
        <title>Genome announcement of Methylocella silvestris TVC from permafrost.</title>
        <authorList>
            <person name="Wang J."/>
            <person name="Geng K."/>
            <person name="Ul-Haque F."/>
            <person name="Crombie A.T."/>
            <person name="Street L.E."/>
            <person name="Wookey P.A."/>
            <person name="Murrell J.C."/>
            <person name="Pratscher J."/>
        </authorList>
    </citation>
    <scope>NUCLEOTIDE SEQUENCE [LARGE SCALE GENOMIC DNA]</scope>
    <source>
        <strain evidence="2 3">TVC</strain>
    </source>
</reference>
<dbReference type="Pfam" id="PF10604">
    <property type="entry name" value="Polyketide_cyc2"/>
    <property type="match status" value="1"/>
</dbReference>
<name>A0A2J7TF48_METSI</name>
<dbReference type="OrthoDB" id="1364128at2"/>
<dbReference type="InterPro" id="IPR023393">
    <property type="entry name" value="START-like_dom_sf"/>
</dbReference>
<dbReference type="Proteomes" id="UP000236286">
    <property type="component" value="Unassembled WGS sequence"/>
</dbReference>
<comment type="caution">
    <text evidence="2">The sequence shown here is derived from an EMBL/GenBank/DDBJ whole genome shotgun (WGS) entry which is preliminary data.</text>
</comment>
<dbReference type="Gene3D" id="3.30.530.20">
    <property type="match status" value="1"/>
</dbReference>
<accession>A0A2J7TF48</accession>
<evidence type="ECO:0000256" key="1">
    <source>
        <dbReference type="SAM" id="SignalP"/>
    </source>
</evidence>
<dbReference type="RefSeq" id="WP_102844328.1">
    <property type="nucleotide sequence ID" value="NZ_PDZR01000016.1"/>
</dbReference>
<dbReference type="PANTHER" id="PTHR39332">
    <property type="entry name" value="BLL4707 PROTEIN"/>
    <property type="match status" value="1"/>
</dbReference>
<dbReference type="InterPro" id="IPR019587">
    <property type="entry name" value="Polyketide_cyclase/dehydratase"/>
</dbReference>